<dbReference type="InterPro" id="IPR002401">
    <property type="entry name" value="Cyt_P450_E_grp-I"/>
</dbReference>
<gene>
    <name evidence="9" type="ORF">PV09_08188</name>
</gene>
<evidence type="ECO:0000313" key="9">
    <source>
        <dbReference type="EMBL" id="KIW00298.1"/>
    </source>
</evidence>
<dbReference type="EMBL" id="KN847565">
    <property type="protein sequence ID" value="KIW00298.1"/>
    <property type="molecule type" value="Genomic_DNA"/>
</dbReference>
<dbReference type="GO" id="GO:0016705">
    <property type="term" value="F:oxidoreductase activity, acting on paired donors, with incorporation or reduction of molecular oxygen"/>
    <property type="evidence" value="ECO:0007669"/>
    <property type="project" value="InterPro"/>
</dbReference>
<dbReference type="InterPro" id="IPR001128">
    <property type="entry name" value="Cyt_P450"/>
</dbReference>
<evidence type="ECO:0008006" key="11">
    <source>
        <dbReference type="Google" id="ProtNLM"/>
    </source>
</evidence>
<dbReference type="PRINTS" id="PR00385">
    <property type="entry name" value="P450"/>
</dbReference>
<sequence>MEWLRSLPTVAVVPLCGLSWAICTCVYRLWFHPLAKFPGPKLAALTTWYEGYYDCIGYKGRYTFKLEELHKKYGPIVRIGPNELHVKDPDYYAQLYNMSNRLDKYDWYYGMLGNPEATFPCIKHEVHKIRRGALNPFFSPAAVLRFHPVVQRVADRLTDRMKQSIEEGKPIPVFFAFRCLTVDIICEYLFGKQLHLVDREDWGRSFYSAWRGLWEMSPMIRQFPFLLDMFRMTPRWLLALTNPKALEVLDMEKQTDSWTKELLESNPEDIAKKEQKTVLWELAHSDSVPPEEKTFERLAIDGNNILAAGFETTGTALSHLMYGVLENPEIHKKLYKELEEAIPDPDHMPNHRELEKLPYFHAVIKEGIRHGVGAYGRLSRVNKKESMRYKDWVIPAGCAIGMSPYYVLWDPEIFKDPSTFKPERWLEPDAQERLEPYYIAFGRGPRACVGLNLAYAELYTVFAAVIRRFPTLKLYETNPEDVVAEHDFFGGMWKFEEGNMSLQVKG</sequence>
<evidence type="ECO:0000256" key="3">
    <source>
        <dbReference type="ARBA" id="ARBA00022723"/>
    </source>
</evidence>
<dbReference type="Gene3D" id="1.10.630.10">
    <property type="entry name" value="Cytochrome P450"/>
    <property type="match status" value="1"/>
</dbReference>
<keyword evidence="10" id="KW-1185">Reference proteome</keyword>
<dbReference type="AlphaFoldDB" id="A0A0D2A0V4"/>
<keyword evidence="3 7" id="KW-0479">Metal-binding</keyword>
<dbReference type="InterPro" id="IPR050121">
    <property type="entry name" value="Cytochrome_P450_monoxygenase"/>
</dbReference>
<feature type="binding site" description="axial binding residue" evidence="7">
    <location>
        <position position="448"/>
    </location>
    <ligand>
        <name>heme</name>
        <dbReference type="ChEBI" id="CHEBI:30413"/>
    </ligand>
    <ligandPart>
        <name>Fe</name>
        <dbReference type="ChEBI" id="CHEBI:18248"/>
    </ligandPart>
</feature>
<dbReference type="InterPro" id="IPR036396">
    <property type="entry name" value="Cyt_P450_sf"/>
</dbReference>
<dbReference type="GO" id="GO:0004497">
    <property type="term" value="F:monooxygenase activity"/>
    <property type="evidence" value="ECO:0007669"/>
    <property type="project" value="UniProtKB-KW"/>
</dbReference>
<dbReference type="PROSITE" id="PS00086">
    <property type="entry name" value="CYTOCHROME_P450"/>
    <property type="match status" value="1"/>
</dbReference>
<evidence type="ECO:0000256" key="2">
    <source>
        <dbReference type="ARBA" id="ARBA00010617"/>
    </source>
</evidence>
<dbReference type="InParanoid" id="A0A0D2A0V4"/>
<dbReference type="VEuPathDB" id="FungiDB:PV09_08188"/>
<evidence type="ECO:0000313" key="10">
    <source>
        <dbReference type="Proteomes" id="UP000053259"/>
    </source>
</evidence>
<keyword evidence="7 8" id="KW-0349">Heme</keyword>
<dbReference type="PANTHER" id="PTHR24305:SF157">
    <property type="entry name" value="N-ACETYLTRYPTOPHAN 6-HYDROXYLASE IVOC-RELATED"/>
    <property type="match status" value="1"/>
</dbReference>
<proteinExistence type="inferred from homology"/>
<accession>A0A0D2A0V4</accession>
<dbReference type="PANTHER" id="PTHR24305">
    <property type="entry name" value="CYTOCHROME P450"/>
    <property type="match status" value="1"/>
</dbReference>
<evidence type="ECO:0000256" key="8">
    <source>
        <dbReference type="RuleBase" id="RU000461"/>
    </source>
</evidence>
<keyword evidence="5 7" id="KW-0408">Iron</keyword>
<keyword evidence="4 8" id="KW-0560">Oxidoreductase</keyword>
<dbReference type="OrthoDB" id="3945418at2759"/>
<keyword evidence="6 8" id="KW-0503">Monooxygenase</keyword>
<comment type="similarity">
    <text evidence="2 8">Belongs to the cytochrome P450 family.</text>
</comment>
<dbReference type="SUPFAM" id="SSF48264">
    <property type="entry name" value="Cytochrome P450"/>
    <property type="match status" value="1"/>
</dbReference>
<dbReference type="STRING" id="253628.A0A0D2A0V4"/>
<evidence type="ECO:0000256" key="1">
    <source>
        <dbReference type="ARBA" id="ARBA00001971"/>
    </source>
</evidence>
<dbReference type="RefSeq" id="XP_016210167.1">
    <property type="nucleotide sequence ID" value="XM_016362047.1"/>
</dbReference>
<name>A0A0D2A0V4_9PEZI</name>
<dbReference type="Proteomes" id="UP000053259">
    <property type="component" value="Unassembled WGS sequence"/>
</dbReference>
<dbReference type="Pfam" id="PF00067">
    <property type="entry name" value="p450"/>
    <property type="match status" value="1"/>
</dbReference>
<evidence type="ECO:0000256" key="7">
    <source>
        <dbReference type="PIRSR" id="PIRSR602401-1"/>
    </source>
</evidence>
<protein>
    <recommendedName>
        <fullName evidence="11">Cytochrome P450</fullName>
    </recommendedName>
</protein>
<evidence type="ECO:0000256" key="4">
    <source>
        <dbReference type="ARBA" id="ARBA00023002"/>
    </source>
</evidence>
<dbReference type="HOGENOM" id="CLU_001570_14_4_1"/>
<organism evidence="9 10">
    <name type="scientific">Verruconis gallopava</name>
    <dbReference type="NCBI Taxonomy" id="253628"/>
    <lineage>
        <taxon>Eukaryota</taxon>
        <taxon>Fungi</taxon>
        <taxon>Dikarya</taxon>
        <taxon>Ascomycota</taxon>
        <taxon>Pezizomycotina</taxon>
        <taxon>Dothideomycetes</taxon>
        <taxon>Pleosporomycetidae</taxon>
        <taxon>Venturiales</taxon>
        <taxon>Sympoventuriaceae</taxon>
        <taxon>Verruconis</taxon>
    </lineage>
</organism>
<dbReference type="GeneID" id="27316161"/>
<dbReference type="InterPro" id="IPR017972">
    <property type="entry name" value="Cyt_P450_CS"/>
</dbReference>
<evidence type="ECO:0000256" key="6">
    <source>
        <dbReference type="ARBA" id="ARBA00023033"/>
    </source>
</evidence>
<evidence type="ECO:0000256" key="5">
    <source>
        <dbReference type="ARBA" id="ARBA00023004"/>
    </source>
</evidence>
<dbReference type="GO" id="GO:0005506">
    <property type="term" value="F:iron ion binding"/>
    <property type="evidence" value="ECO:0007669"/>
    <property type="project" value="InterPro"/>
</dbReference>
<reference evidence="9 10" key="1">
    <citation type="submission" date="2015-01" db="EMBL/GenBank/DDBJ databases">
        <title>The Genome Sequence of Ochroconis gallopava CBS43764.</title>
        <authorList>
            <consortium name="The Broad Institute Genomics Platform"/>
            <person name="Cuomo C."/>
            <person name="de Hoog S."/>
            <person name="Gorbushina A."/>
            <person name="Stielow B."/>
            <person name="Teixiera M."/>
            <person name="Abouelleil A."/>
            <person name="Chapman S.B."/>
            <person name="Priest M."/>
            <person name="Young S.K."/>
            <person name="Wortman J."/>
            <person name="Nusbaum C."/>
            <person name="Birren B."/>
        </authorList>
    </citation>
    <scope>NUCLEOTIDE SEQUENCE [LARGE SCALE GENOMIC DNA]</scope>
    <source>
        <strain evidence="9 10">CBS 43764</strain>
    </source>
</reference>
<dbReference type="GO" id="GO:0020037">
    <property type="term" value="F:heme binding"/>
    <property type="evidence" value="ECO:0007669"/>
    <property type="project" value="InterPro"/>
</dbReference>
<dbReference type="CDD" id="cd11062">
    <property type="entry name" value="CYP58-like"/>
    <property type="match status" value="1"/>
</dbReference>
<dbReference type="PRINTS" id="PR00463">
    <property type="entry name" value="EP450I"/>
</dbReference>
<comment type="cofactor">
    <cofactor evidence="1 7">
        <name>heme</name>
        <dbReference type="ChEBI" id="CHEBI:30413"/>
    </cofactor>
</comment>